<dbReference type="PANTHER" id="PTHR11014">
    <property type="entry name" value="PEPTIDASE M20 FAMILY MEMBER"/>
    <property type="match status" value="1"/>
</dbReference>
<dbReference type="Proteomes" id="UP000266693">
    <property type="component" value="Unassembled WGS sequence"/>
</dbReference>
<keyword evidence="5" id="KW-1185">Reference proteome</keyword>
<sequence length="467" mass="49632">MSASILRTAFPRIGELRPKSLIPISARIVKFGYLVTASSLLLAAPAAAQDSLRADVAKDMPSLIALYRDLHANPELSGKEVKTAAKLAAEARKLGFKVTEKVGRTGVVAVMENGPGPVLLMRADMDGLPVTEDTGLPFASKVRATTDEGIESGVMHACGHDTHMSAWVGAAKRLAAMKDRWSGTLVMILQPAEERGWGAKWMLDDGLYTRFPKPTHAIAFHDNAAMPAGMIGITSGYALANVDSVDLVVKGIGGHGAYPHTVKDPVVLAARIVTALQTLVSREVDPQAPSVVTVGSFRAGSKHNIVPAEATLLLTVRSYTPEVRKQLLDGIARIARGEAIAAGIPENLMPTVKIKDEFTPATYNTPELAGRLRELFAARFGADRVVATPATMGGEDFGRYHLADKSIQSTIFWVGGVPQAVWDASRQPGGKPLPSLHSAHWAPDAEKTIATATEAITAAALDILAKR</sequence>
<gene>
    <name evidence="4" type="ORF">D1610_03285</name>
</gene>
<proteinExistence type="predicted"/>
<dbReference type="EMBL" id="QWLV01000001">
    <property type="protein sequence ID" value="RHW19148.1"/>
    <property type="molecule type" value="Genomic_DNA"/>
</dbReference>
<dbReference type="GO" id="GO:0050118">
    <property type="term" value="F:N-acetyldiaminopimelate deacetylase activity"/>
    <property type="evidence" value="ECO:0007669"/>
    <property type="project" value="UniProtKB-ARBA"/>
</dbReference>
<feature type="domain" description="Peptidase M20 dimerisation" evidence="3">
    <location>
        <begin position="240"/>
        <end position="338"/>
    </location>
</feature>
<dbReference type="SUPFAM" id="SSF53187">
    <property type="entry name" value="Zn-dependent exopeptidases"/>
    <property type="match status" value="1"/>
</dbReference>
<dbReference type="OrthoDB" id="9777385at2"/>
<dbReference type="PANTHER" id="PTHR11014:SF63">
    <property type="entry name" value="METALLOPEPTIDASE, PUTATIVE (AFU_ORTHOLOGUE AFUA_6G09600)-RELATED"/>
    <property type="match status" value="1"/>
</dbReference>
<protein>
    <submittedName>
        <fullName evidence="4">Amidohydrolase</fullName>
    </submittedName>
</protein>
<feature type="binding site" evidence="2">
    <location>
        <position position="437"/>
    </location>
    <ligand>
        <name>Mn(2+)</name>
        <dbReference type="ChEBI" id="CHEBI:29035"/>
        <label>2</label>
    </ligand>
</feature>
<reference evidence="4 5" key="1">
    <citation type="submission" date="2018-08" db="EMBL/GenBank/DDBJ databases">
        <title>The multiple taxonomic identification of Sphingomonas gilva.</title>
        <authorList>
            <person name="Zhu D."/>
            <person name="Zheng S."/>
        </authorList>
    </citation>
    <scope>NUCLEOTIDE SEQUENCE [LARGE SCALE GENOMIC DNA]</scope>
    <source>
        <strain evidence="4 5">ZDH117</strain>
    </source>
</reference>
<feature type="binding site" evidence="2">
    <location>
        <position position="194"/>
    </location>
    <ligand>
        <name>Mn(2+)</name>
        <dbReference type="ChEBI" id="CHEBI:29035"/>
        <label>2</label>
    </ligand>
</feature>
<dbReference type="Pfam" id="PF07687">
    <property type="entry name" value="M20_dimer"/>
    <property type="match status" value="1"/>
</dbReference>
<dbReference type="Gene3D" id="3.30.70.360">
    <property type="match status" value="1"/>
</dbReference>
<name>A0A396RRI3_9SPHN</name>
<dbReference type="GO" id="GO:0019877">
    <property type="term" value="P:diaminopimelate biosynthetic process"/>
    <property type="evidence" value="ECO:0007669"/>
    <property type="project" value="UniProtKB-ARBA"/>
</dbReference>
<comment type="caution">
    <text evidence="4">The sequence shown here is derived from an EMBL/GenBank/DDBJ whole genome shotgun (WGS) entry which is preliminary data.</text>
</comment>
<keyword evidence="2" id="KW-0464">Manganese</keyword>
<dbReference type="InterPro" id="IPR017439">
    <property type="entry name" value="Amidohydrolase"/>
</dbReference>
<keyword evidence="1 4" id="KW-0378">Hydrolase</keyword>
<dbReference type="AlphaFoldDB" id="A0A396RRI3"/>
<dbReference type="InterPro" id="IPR011650">
    <property type="entry name" value="Peptidase_M20_dimer"/>
</dbReference>
<feature type="binding site" evidence="2">
    <location>
        <position position="221"/>
    </location>
    <ligand>
        <name>Mn(2+)</name>
        <dbReference type="ChEBI" id="CHEBI:29035"/>
        <label>2</label>
    </ligand>
</feature>
<evidence type="ECO:0000256" key="1">
    <source>
        <dbReference type="ARBA" id="ARBA00022801"/>
    </source>
</evidence>
<accession>A0A396RRI3</accession>
<dbReference type="GO" id="GO:0046872">
    <property type="term" value="F:metal ion binding"/>
    <property type="evidence" value="ECO:0007669"/>
    <property type="project" value="UniProtKB-KW"/>
</dbReference>
<dbReference type="InterPro" id="IPR036264">
    <property type="entry name" value="Bact_exopeptidase_dim_dom"/>
</dbReference>
<feature type="binding site" evidence="2">
    <location>
        <position position="160"/>
    </location>
    <ligand>
        <name>Mn(2+)</name>
        <dbReference type="ChEBI" id="CHEBI:29035"/>
        <label>2</label>
    </ligand>
</feature>
<dbReference type="NCBIfam" id="TIGR01891">
    <property type="entry name" value="amidohydrolases"/>
    <property type="match status" value="1"/>
</dbReference>
<organism evidence="4 5">
    <name type="scientific">Sphingomonas gilva</name>
    <dbReference type="NCBI Taxonomy" id="2305907"/>
    <lineage>
        <taxon>Bacteria</taxon>
        <taxon>Pseudomonadati</taxon>
        <taxon>Pseudomonadota</taxon>
        <taxon>Alphaproteobacteria</taxon>
        <taxon>Sphingomonadales</taxon>
        <taxon>Sphingomonadaceae</taxon>
        <taxon>Sphingomonas</taxon>
    </lineage>
</organism>
<dbReference type="Pfam" id="PF01546">
    <property type="entry name" value="Peptidase_M20"/>
    <property type="match status" value="1"/>
</dbReference>
<dbReference type="InterPro" id="IPR002933">
    <property type="entry name" value="Peptidase_M20"/>
</dbReference>
<feature type="binding site" evidence="2">
    <location>
        <position position="158"/>
    </location>
    <ligand>
        <name>Mn(2+)</name>
        <dbReference type="ChEBI" id="CHEBI:29035"/>
        <label>2</label>
    </ligand>
</feature>
<dbReference type="SUPFAM" id="SSF55031">
    <property type="entry name" value="Bacterial exopeptidase dimerisation domain"/>
    <property type="match status" value="1"/>
</dbReference>
<evidence type="ECO:0000256" key="2">
    <source>
        <dbReference type="PIRSR" id="PIRSR005962-1"/>
    </source>
</evidence>
<dbReference type="FunFam" id="3.30.70.360:FF:000001">
    <property type="entry name" value="N-acetyldiaminopimelate deacetylase"/>
    <property type="match status" value="1"/>
</dbReference>
<evidence type="ECO:0000313" key="4">
    <source>
        <dbReference type="EMBL" id="RHW19148.1"/>
    </source>
</evidence>
<dbReference type="PIRSF" id="PIRSF005962">
    <property type="entry name" value="Pept_M20D_amidohydro"/>
    <property type="match status" value="1"/>
</dbReference>
<comment type="cofactor">
    <cofactor evidence="2">
        <name>Mn(2+)</name>
        <dbReference type="ChEBI" id="CHEBI:29035"/>
    </cofactor>
    <text evidence="2">The Mn(2+) ion enhances activity.</text>
</comment>
<dbReference type="Gene3D" id="3.40.630.10">
    <property type="entry name" value="Zn peptidases"/>
    <property type="match status" value="1"/>
</dbReference>
<keyword evidence="2" id="KW-0479">Metal-binding</keyword>
<evidence type="ECO:0000313" key="5">
    <source>
        <dbReference type="Proteomes" id="UP000266693"/>
    </source>
</evidence>
<evidence type="ECO:0000259" key="3">
    <source>
        <dbReference type="Pfam" id="PF07687"/>
    </source>
</evidence>